<gene>
    <name evidence="1" type="ORF">RA11412_0421</name>
</gene>
<protein>
    <submittedName>
        <fullName evidence="1">Putative membrane protein</fullName>
    </submittedName>
</protein>
<reference evidence="1 2" key="1">
    <citation type="submission" date="2016-10" db="EMBL/GenBank/DDBJ databases">
        <title>Genome sequence of Rothia aeria strain JCM11412.</title>
        <authorList>
            <person name="Nambu T."/>
        </authorList>
    </citation>
    <scope>NUCLEOTIDE SEQUENCE [LARGE SCALE GENOMIC DNA]</scope>
    <source>
        <strain evidence="1 2">JCM 11412</strain>
    </source>
</reference>
<accession>A0A2Z5QWG5</accession>
<dbReference type="InterPro" id="IPR050583">
    <property type="entry name" value="Mycobacterial_A85_antigen"/>
</dbReference>
<dbReference type="InterPro" id="IPR000801">
    <property type="entry name" value="Esterase-like"/>
</dbReference>
<dbReference type="GeneID" id="93861897"/>
<dbReference type="GO" id="GO:0016747">
    <property type="term" value="F:acyltransferase activity, transferring groups other than amino-acyl groups"/>
    <property type="evidence" value="ECO:0007669"/>
    <property type="project" value="TreeGrafter"/>
</dbReference>
<organism evidence="1 2">
    <name type="scientific">Rothia aeria</name>
    <dbReference type="NCBI Taxonomy" id="172042"/>
    <lineage>
        <taxon>Bacteria</taxon>
        <taxon>Bacillati</taxon>
        <taxon>Actinomycetota</taxon>
        <taxon>Actinomycetes</taxon>
        <taxon>Micrococcales</taxon>
        <taxon>Micrococcaceae</taxon>
        <taxon>Rothia</taxon>
    </lineage>
</organism>
<keyword evidence="2" id="KW-1185">Reference proteome</keyword>
<dbReference type="InterPro" id="IPR029058">
    <property type="entry name" value="AB_hydrolase_fold"/>
</dbReference>
<dbReference type="Gene3D" id="3.40.50.1820">
    <property type="entry name" value="alpha/beta hydrolase"/>
    <property type="match status" value="1"/>
</dbReference>
<dbReference type="PANTHER" id="PTHR48098">
    <property type="entry name" value="ENTEROCHELIN ESTERASE-RELATED"/>
    <property type="match status" value="1"/>
</dbReference>
<dbReference type="PANTHER" id="PTHR48098:SF1">
    <property type="entry name" value="DIACYLGLYCEROL ACYLTRANSFERASE_MYCOLYLTRANSFERASE AG85A"/>
    <property type="match status" value="1"/>
</dbReference>
<evidence type="ECO:0000313" key="1">
    <source>
        <dbReference type="EMBL" id="BAV86720.1"/>
    </source>
</evidence>
<dbReference type="Proteomes" id="UP000250241">
    <property type="component" value="Chromosome"/>
</dbReference>
<sequence length="373" mass="41195">MIIVKWRVVILLLVPTILCYGWMIFILPRLMRSDGVRKYVLQAVSLTLTCLLTLTSVASYLNLQNKWYPTLESIFADPNAPITDSHYGAPLIPVSQQVSEHTPEQENARGADSVKEALAHAEPGKPLEITVPGRGGTPDMKTFIWLPEGYASHPERTYPVILGLSGYPGWPLGFEQLAAKLKPGASRPIGDVILVAPDIFYNGIDTECVDSTNPKGPQVESTIVESLIPLLKTTLRVSTEADGWLSWGYSSGGFCGPMLAIRHPDLIGAAVSFAGYFAPQYLEGQQWRPTEDTEYDLLRLLREKKPPVKIWFFTAEDDLSIRDEVPAFTQAVQAPTSVQLATVPAGGHRYDVWFSREPAALQWAGTYLAPFKP</sequence>
<dbReference type="Pfam" id="PF00756">
    <property type="entry name" value="Esterase"/>
    <property type="match status" value="1"/>
</dbReference>
<dbReference type="RefSeq" id="WP_128087246.1">
    <property type="nucleotide sequence ID" value="NZ_CP068102.1"/>
</dbReference>
<dbReference type="SUPFAM" id="SSF53474">
    <property type="entry name" value="alpha/beta-Hydrolases"/>
    <property type="match status" value="1"/>
</dbReference>
<dbReference type="EMBL" id="AP017895">
    <property type="protein sequence ID" value="BAV86720.1"/>
    <property type="molecule type" value="Genomic_DNA"/>
</dbReference>
<evidence type="ECO:0000313" key="2">
    <source>
        <dbReference type="Proteomes" id="UP000250241"/>
    </source>
</evidence>
<name>A0A2Z5QWG5_9MICC</name>
<proteinExistence type="predicted"/>
<dbReference type="KEGG" id="raj:RA11412_0421"/>
<dbReference type="AlphaFoldDB" id="A0A2Z5QWG5"/>